<evidence type="ECO:0000313" key="2">
    <source>
        <dbReference type="EMBL" id="MDF2097526.1"/>
    </source>
</evidence>
<reference evidence="2 3" key="1">
    <citation type="submission" date="2023-03" db="EMBL/GenBank/DDBJ databases">
        <title>Fodinicurvata sp. CAU 1616 isolated from sea sendiment.</title>
        <authorList>
            <person name="Kim W."/>
        </authorList>
    </citation>
    <scope>NUCLEOTIDE SEQUENCE [LARGE SCALE GENOMIC DNA]</scope>
    <source>
        <strain evidence="2 3">CAU 1616</strain>
    </source>
</reference>
<name>A0ABT5YRW9_9PROT</name>
<dbReference type="InterPro" id="IPR035965">
    <property type="entry name" value="PAS-like_dom_sf"/>
</dbReference>
<protein>
    <submittedName>
        <fullName evidence="2">PAS domain-containing protein</fullName>
    </submittedName>
</protein>
<dbReference type="Proteomes" id="UP001215503">
    <property type="component" value="Unassembled WGS sequence"/>
</dbReference>
<dbReference type="EMBL" id="JARHUD010000021">
    <property type="protein sequence ID" value="MDF2097526.1"/>
    <property type="molecule type" value="Genomic_DNA"/>
</dbReference>
<gene>
    <name evidence="2" type="ORF">P2G67_16265</name>
</gene>
<dbReference type="InterPro" id="IPR013767">
    <property type="entry name" value="PAS_fold"/>
</dbReference>
<proteinExistence type="predicted"/>
<feature type="domain" description="PAS fold" evidence="1">
    <location>
        <begin position="5"/>
        <end position="95"/>
    </location>
</feature>
<dbReference type="Pfam" id="PF00989">
    <property type="entry name" value="PAS"/>
    <property type="match status" value="1"/>
</dbReference>
<dbReference type="NCBIfam" id="TIGR00229">
    <property type="entry name" value="sensory_box"/>
    <property type="match status" value="1"/>
</dbReference>
<dbReference type="InterPro" id="IPR000014">
    <property type="entry name" value="PAS"/>
</dbReference>
<dbReference type="RefSeq" id="WP_275824353.1">
    <property type="nucleotide sequence ID" value="NZ_JARHUD010000021.1"/>
</dbReference>
<evidence type="ECO:0000259" key="1">
    <source>
        <dbReference type="Pfam" id="PF00989"/>
    </source>
</evidence>
<accession>A0ABT5YRW9</accession>
<comment type="caution">
    <text evidence="2">The sequence shown here is derived from an EMBL/GenBank/DDBJ whole genome shotgun (WGS) entry which is preliminary data.</text>
</comment>
<dbReference type="CDD" id="cd00130">
    <property type="entry name" value="PAS"/>
    <property type="match status" value="1"/>
</dbReference>
<sequence>MFSVESLRILAVNSAAQDWLGYDAQTLQAMTIIDLRPPAERAQLVTRVRQFEGTVTDAGTWTIVGKSGDHYAASFAWSKVVFEGTEAIVASIRDVTRTVRAETRADSLSKQNEALRKSVSLSAEHLSRLFDGLPGKMLVLTPGDYRMVAVTEEYAEAVMQERGEIRQ</sequence>
<dbReference type="Gene3D" id="3.30.450.20">
    <property type="entry name" value="PAS domain"/>
    <property type="match status" value="1"/>
</dbReference>
<organism evidence="2 3">
    <name type="scientific">Aquibaculum arenosum</name>
    <dbReference type="NCBI Taxonomy" id="3032591"/>
    <lineage>
        <taxon>Bacteria</taxon>
        <taxon>Pseudomonadati</taxon>
        <taxon>Pseudomonadota</taxon>
        <taxon>Alphaproteobacteria</taxon>
        <taxon>Rhodospirillales</taxon>
        <taxon>Rhodovibrionaceae</taxon>
        <taxon>Aquibaculum</taxon>
    </lineage>
</organism>
<evidence type="ECO:0000313" key="3">
    <source>
        <dbReference type="Proteomes" id="UP001215503"/>
    </source>
</evidence>
<keyword evidence="3" id="KW-1185">Reference proteome</keyword>
<dbReference type="SUPFAM" id="SSF55785">
    <property type="entry name" value="PYP-like sensor domain (PAS domain)"/>
    <property type="match status" value="1"/>
</dbReference>